<evidence type="ECO:0000256" key="11">
    <source>
        <dbReference type="ARBA" id="ARBA00023242"/>
    </source>
</evidence>
<dbReference type="SMR" id="A0A482WID2"/>
<dbReference type="FunFam" id="3.30.160.60:FF:000624">
    <property type="entry name" value="zinc finger protein 697"/>
    <property type="match status" value="1"/>
</dbReference>
<comment type="similarity">
    <text evidence="2">Belongs to the krueppel C2H2-type zinc-finger protein family.</text>
</comment>
<feature type="domain" description="C2H2-type" evidence="14">
    <location>
        <begin position="219"/>
        <end position="246"/>
    </location>
</feature>
<evidence type="ECO:0000256" key="4">
    <source>
        <dbReference type="ARBA" id="ARBA00022737"/>
    </source>
</evidence>
<keyword evidence="8" id="KW-0238">DNA-binding</keyword>
<organism evidence="15 16">
    <name type="scientific">Laodelphax striatellus</name>
    <name type="common">Small brown planthopper</name>
    <name type="synonym">Delphax striatella</name>
    <dbReference type="NCBI Taxonomy" id="195883"/>
    <lineage>
        <taxon>Eukaryota</taxon>
        <taxon>Metazoa</taxon>
        <taxon>Ecdysozoa</taxon>
        <taxon>Arthropoda</taxon>
        <taxon>Hexapoda</taxon>
        <taxon>Insecta</taxon>
        <taxon>Pterygota</taxon>
        <taxon>Neoptera</taxon>
        <taxon>Paraneoptera</taxon>
        <taxon>Hemiptera</taxon>
        <taxon>Auchenorrhyncha</taxon>
        <taxon>Fulgoroidea</taxon>
        <taxon>Delphacidae</taxon>
        <taxon>Criomorphinae</taxon>
        <taxon>Laodelphax</taxon>
    </lineage>
</organism>
<dbReference type="GO" id="GO:0003677">
    <property type="term" value="F:DNA binding"/>
    <property type="evidence" value="ECO:0007669"/>
    <property type="project" value="UniProtKB-KW"/>
</dbReference>
<dbReference type="GO" id="GO:0010557">
    <property type="term" value="P:positive regulation of macromolecule biosynthetic process"/>
    <property type="evidence" value="ECO:0007669"/>
    <property type="project" value="UniProtKB-ARBA"/>
</dbReference>
<accession>A0A482WID2</accession>
<evidence type="ECO:0000256" key="8">
    <source>
        <dbReference type="ARBA" id="ARBA00023125"/>
    </source>
</evidence>
<evidence type="ECO:0000256" key="1">
    <source>
        <dbReference type="ARBA" id="ARBA00004123"/>
    </source>
</evidence>
<dbReference type="InterPro" id="IPR036236">
    <property type="entry name" value="Znf_C2H2_sf"/>
</dbReference>
<proteinExistence type="inferred from homology"/>
<sequence length="580" mass="63793">MGTNRPSDQQRSLQPDGGSSSFAQQDEVGTPTPPTTPVAVEQPGGSVGGRLRRGGGPPTRTPAPRHSRRRLFGSHLGEEQCGVEGGGGAEQEQQASAAASARHLCPKCPKTFGSPGKLSQHMYSHTGERPFACQFCPKAFSSKFKLVRHMLIHSDQRQYTCQMCERTFHRKDHLKNHAKVHNPIKSTYTCDRPGCDKEYSSLLSYRKHIAVHAAEDGNLECTMCGLKFASKEEIVFHLKVHAGSRTVKTAEDRKYHCDHCDRSFFTGKDVRRHMVVHTGKRDFLCQFCPQRFGRKDHLVRHIKKSHSSTGKKIKAKRTEAKTKSVESILVETGRSKSQASDIKPSSSSKPATITSGELFNTVSQEASLMSEFEEPKDAKQDVFHSSHFSEEHGCVVMITPSGSSEVDVQIKNETSSFIGASTSSAPITVVEMPSQAVMSCTNLLSPTIVYEGDEQQYHSAAFDQPPASSSSYSAIIDSFGLKAEDLGAVPATSDICPDHLPFILPHEPPEQHFLASDETRHISRHIINLTAPPATSELIVELPNFNIASAAQESTREQESNNTPLPRFNQAFQQQPPPPK</sequence>
<dbReference type="SMART" id="SM00355">
    <property type="entry name" value="ZnF_C2H2"/>
    <property type="match status" value="7"/>
</dbReference>
<dbReference type="OrthoDB" id="3533395at2759"/>
<evidence type="ECO:0000256" key="9">
    <source>
        <dbReference type="ARBA" id="ARBA00023159"/>
    </source>
</evidence>
<feature type="compositionally biased region" description="Basic residues" evidence="13">
    <location>
        <begin position="63"/>
        <end position="72"/>
    </location>
</feature>
<feature type="region of interest" description="Disordered" evidence="13">
    <location>
        <begin position="1"/>
        <end position="98"/>
    </location>
</feature>
<evidence type="ECO:0000313" key="15">
    <source>
        <dbReference type="EMBL" id="RZF33309.1"/>
    </source>
</evidence>
<feature type="region of interest" description="Disordered" evidence="13">
    <location>
        <begin position="330"/>
        <end position="356"/>
    </location>
</feature>
<protein>
    <recommendedName>
        <fullName evidence="14">C2H2-type domain-containing protein</fullName>
    </recommendedName>
</protein>
<feature type="domain" description="C2H2-type" evidence="14">
    <location>
        <begin position="255"/>
        <end position="282"/>
    </location>
</feature>
<dbReference type="GO" id="GO:0000981">
    <property type="term" value="F:DNA-binding transcription factor activity, RNA polymerase II-specific"/>
    <property type="evidence" value="ECO:0007669"/>
    <property type="project" value="TreeGrafter"/>
</dbReference>
<keyword evidence="11" id="KW-0539">Nucleus</keyword>
<evidence type="ECO:0000256" key="3">
    <source>
        <dbReference type="ARBA" id="ARBA00022723"/>
    </source>
</evidence>
<reference evidence="15 16" key="1">
    <citation type="journal article" date="2017" name="Gigascience">
        <title>Genome sequence of the small brown planthopper, Laodelphax striatellus.</title>
        <authorList>
            <person name="Zhu J."/>
            <person name="Jiang F."/>
            <person name="Wang X."/>
            <person name="Yang P."/>
            <person name="Bao Y."/>
            <person name="Zhao W."/>
            <person name="Wang W."/>
            <person name="Lu H."/>
            <person name="Wang Q."/>
            <person name="Cui N."/>
            <person name="Li J."/>
            <person name="Chen X."/>
            <person name="Luo L."/>
            <person name="Yu J."/>
            <person name="Kang L."/>
            <person name="Cui F."/>
        </authorList>
    </citation>
    <scope>NUCLEOTIDE SEQUENCE [LARGE SCALE GENOMIC DNA]</scope>
    <source>
        <strain evidence="15">Lst14</strain>
    </source>
</reference>
<dbReference type="PROSITE" id="PS00028">
    <property type="entry name" value="ZINC_FINGER_C2H2_1"/>
    <property type="match status" value="7"/>
</dbReference>
<keyword evidence="7" id="KW-0805">Transcription regulation</keyword>
<evidence type="ECO:0000256" key="6">
    <source>
        <dbReference type="ARBA" id="ARBA00022833"/>
    </source>
</evidence>
<dbReference type="PANTHER" id="PTHR24394:SF44">
    <property type="entry name" value="ZINC FINGER PROTEIN 271-LIKE"/>
    <property type="match status" value="1"/>
</dbReference>
<comment type="subcellular location">
    <subcellularLocation>
        <location evidence="1">Nucleus</location>
    </subcellularLocation>
</comment>
<dbReference type="Proteomes" id="UP000291343">
    <property type="component" value="Unassembled WGS sequence"/>
</dbReference>
<dbReference type="FunFam" id="3.30.160.60:FF:000256">
    <property type="entry name" value="PLAG1 like zinc finger 2"/>
    <property type="match status" value="1"/>
</dbReference>
<evidence type="ECO:0000313" key="16">
    <source>
        <dbReference type="Proteomes" id="UP000291343"/>
    </source>
</evidence>
<feature type="compositionally biased region" description="Polar residues" evidence="13">
    <location>
        <begin position="1"/>
        <end position="24"/>
    </location>
</feature>
<keyword evidence="9" id="KW-0010">Activator</keyword>
<dbReference type="STRING" id="195883.A0A482WID2"/>
<evidence type="ECO:0000256" key="13">
    <source>
        <dbReference type="SAM" id="MobiDB-lite"/>
    </source>
</evidence>
<feature type="domain" description="C2H2-type" evidence="14">
    <location>
        <begin position="103"/>
        <end position="130"/>
    </location>
</feature>
<dbReference type="SUPFAM" id="SSF57667">
    <property type="entry name" value="beta-beta-alpha zinc fingers"/>
    <property type="match status" value="4"/>
</dbReference>
<comment type="caution">
    <text evidence="15">The sequence shown here is derived from an EMBL/GenBank/DDBJ whole genome shotgun (WGS) entry which is preliminary data.</text>
</comment>
<keyword evidence="6" id="KW-0862">Zinc</keyword>
<dbReference type="GO" id="GO:0008270">
    <property type="term" value="F:zinc ion binding"/>
    <property type="evidence" value="ECO:0007669"/>
    <property type="project" value="UniProtKB-KW"/>
</dbReference>
<dbReference type="Pfam" id="PF00096">
    <property type="entry name" value="zf-C2H2"/>
    <property type="match status" value="3"/>
</dbReference>
<dbReference type="EMBL" id="QKKF02034243">
    <property type="protein sequence ID" value="RZF33309.1"/>
    <property type="molecule type" value="Genomic_DNA"/>
</dbReference>
<evidence type="ECO:0000256" key="12">
    <source>
        <dbReference type="PROSITE-ProRule" id="PRU00042"/>
    </source>
</evidence>
<dbReference type="FunFam" id="3.30.160.60:FF:000231">
    <property type="entry name" value="PLAG1 like zinc finger 2"/>
    <property type="match status" value="1"/>
</dbReference>
<keyword evidence="4" id="KW-0677">Repeat</keyword>
<evidence type="ECO:0000256" key="5">
    <source>
        <dbReference type="ARBA" id="ARBA00022771"/>
    </source>
</evidence>
<dbReference type="GO" id="GO:0005634">
    <property type="term" value="C:nucleus"/>
    <property type="evidence" value="ECO:0007669"/>
    <property type="project" value="UniProtKB-SubCell"/>
</dbReference>
<evidence type="ECO:0000256" key="2">
    <source>
        <dbReference type="ARBA" id="ARBA00006991"/>
    </source>
</evidence>
<evidence type="ECO:0000256" key="7">
    <source>
        <dbReference type="ARBA" id="ARBA00023015"/>
    </source>
</evidence>
<gene>
    <name evidence="15" type="ORF">LSTR_LSTR007654</name>
</gene>
<evidence type="ECO:0000256" key="10">
    <source>
        <dbReference type="ARBA" id="ARBA00023163"/>
    </source>
</evidence>
<name>A0A482WID2_LAOST</name>
<dbReference type="Gene3D" id="3.30.160.60">
    <property type="entry name" value="Classic Zinc Finger"/>
    <property type="match status" value="6"/>
</dbReference>
<keyword evidence="3" id="KW-0479">Metal-binding</keyword>
<dbReference type="PANTHER" id="PTHR24394">
    <property type="entry name" value="ZINC FINGER PROTEIN"/>
    <property type="match status" value="1"/>
</dbReference>
<feature type="domain" description="C2H2-type" evidence="14">
    <location>
        <begin position="131"/>
        <end position="158"/>
    </location>
</feature>
<dbReference type="AlphaFoldDB" id="A0A482WID2"/>
<keyword evidence="10" id="KW-0804">Transcription</keyword>
<evidence type="ECO:0000259" key="14">
    <source>
        <dbReference type="PROSITE" id="PS50157"/>
    </source>
</evidence>
<feature type="domain" description="C2H2-type" evidence="14">
    <location>
        <begin position="159"/>
        <end position="186"/>
    </location>
</feature>
<keyword evidence="5 12" id="KW-0863">Zinc-finger</keyword>
<dbReference type="InterPro" id="IPR013087">
    <property type="entry name" value="Znf_C2H2_type"/>
</dbReference>
<keyword evidence="16" id="KW-1185">Reference proteome</keyword>
<feature type="domain" description="C2H2-type" evidence="14">
    <location>
        <begin position="283"/>
        <end position="311"/>
    </location>
</feature>
<dbReference type="InParanoid" id="A0A482WID2"/>
<feature type="compositionally biased region" description="Polar residues" evidence="13">
    <location>
        <begin position="335"/>
        <end position="356"/>
    </location>
</feature>
<feature type="domain" description="C2H2-type" evidence="14">
    <location>
        <begin position="188"/>
        <end position="217"/>
    </location>
</feature>
<feature type="region of interest" description="Disordered" evidence="13">
    <location>
        <begin position="550"/>
        <end position="580"/>
    </location>
</feature>
<dbReference type="Pfam" id="PF13894">
    <property type="entry name" value="zf-C2H2_4"/>
    <property type="match status" value="1"/>
</dbReference>
<dbReference type="PROSITE" id="PS50157">
    <property type="entry name" value="ZINC_FINGER_C2H2_2"/>
    <property type="match status" value="7"/>
</dbReference>